<dbReference type="InterPro" id="IPR036102">
    <property type="entry name" value="OsmC/Ohrsf"/>
</dbReference>
<evidence type="ECO:0000313" key="2">
    <source>
        <dbReference type="Proteomes" id="UP000288279"/>
    </source>
</evidence>
<dbReference type="InterPro" id="IPR015946">
    <property type="entry name" value="KH_dom-like_a/b"/>
</dbReference>
<organism evidence="1 2">
    <name type="scientific">Pseudidiomarina taiwanensis</name>
    <dbReference type="NCBI Taxonomy" id="337250"/>
    <lineage>
        <taxon>Bacteria</taxon>
        <taxon>Pseudomonadati</taxon>
        <taxon>Pseudomonadota</taxon>
        <taxon>Gammaproteobacteria</taxon>
        <taxon>Alteromonadales</taxon>
        <taxon>Idiomarinaceae</taxon>
        <taxon>Pseudidiomarina</taxon>
    </lineage>
</organism>
<dbReference type="EMBL" id="PIQG01000003">
    <property type="protein sequence ID" value="RUO76805.1"/>
    <property type="molecule type" value="Genomic_DNA"/>
</dbReference>
<dbReference type="InterPro" id="IPR003718">
    <property type="entry name" value="OsmC/Ohr_fam"/>
</dbReference>
<keyword evidence="2" id="KW-1185">Reference proteome</keyword>
<dbReference type="SUPFAM" id="SSF82784">
    <property type="entry name" value="OsmC-like"/>
    <property type="match status" value="1"/>
</dbReference>
<dbReference type="Gene3D" id="3.30.300.20">
    <property type="match status" value="1"/>
</dbReference>
<accession>A0A432ZFQ0</accession>
<dbReference type="Pfam" id="PF02566">
    <property type="entry name" value="OsmC"/>
    <property type="match status" value="1"/>
</dbReference>
<comment type="caution">
    <text evidence="1">The sequence shown here is derived from an EMBL/GenBank/DDBJ whole genome shotgun (WGS) entry which is preliminary data.</text>
</comment>
<dbReference type="AlphaFoldDB" id="A0A432ZFQ0"/>
<dbReference type="OrthoDB" id="5297623at2"/>
<evidence type="ECO:0000313" key="1">
    <source>
        <dbReference type="EMBL" id="RUO76805.1"/>
    </source>
</evidence>
<name>A0A432ZFQ0_9GAMM</name>
<protein>
    <submittedName>
        <fullName evidence="1">Peroxiredoxin</fullName>
    </submittedName>
</protein>
<dbReference type="Proteomes" id="UP000288279">
    <property type="component" value="Unassembled WGS sequence"/>
</dbReference>
<reference evidence="1 2" key="1">
    <citation type="journal article" date="2011" name="Front. Microbiol.">
        <title>Genomic signatures of strain selection and enhancement in Bacillus atrophaeus var. globigii, a historical biowarfare simulant.</title>
        <authorList>
            <person name="Gibbons H.S."/>
            <person name="Broomall S.M."/>
            <person name="McNew L.A."/>
            <person name="Daligault H."/>
            <person name="Chapman C."/>
            <person name="Bruce D."/>
            <person name="Karavis M."/>
            <person name="Krepps M."/>
            <person name="McGregor P.A."/>
            <person name="Hong C."/>
            <person name="Park K.H."/>
            <person name="Akmal A."/>
            <person name="Feldman A."/>
            <person name="Lin J.S."/>
            <person name="Chang W.E."/>
            <person name="Higgs B.W."/>
            <person name="Demirev P."/>
            <person name="Lindquist J."/>
            <person name="Liem A."/>
            <person name="Fochler E."/>
            <person name="Read T.D."/>
            <person name="Tapia R."/>
            <person name="Johnson S."/>
            <person name="Bishop-Lilly K.A."/>
            <person name="Detter C."/>
            <person name="Han C."/>
            <person name="Sozhamannan S."/>
            <person name="Rosenzweig C.N."/>
            <person name="Skowronski E.W."/>
        </authorList>
    </citation>
    <scope>NUCLEOTIDE SEQUENCE [LARGE SCALE GENOMIC DNA]</scope>
    <source>
        <strain evidence="1 2">PIT1</strain>
    </source>
</reference>
<sequence>MENPSFSVTMQLIDNYKFEIDFAEFGQIITDEPAPLGGGEGPNPSRLLAAAVANCMAASLMFAIRKFKGDPGQVSATVSGTMERIDGRWRVVTLAVDLKLGNHAVALPNLDRVLSQFENFCVVTQSVRAGIEVKVRVFDETGQELSMDDSNA</sequence>
<proteinExistence type="predicted"/>
<gene>
    <name evidence="1" type="ORF">CWI83_07730</name>
</gene>